<sequence>MLIFENTTPDHPWYWYHSTLKYATKISDYIPFENFIFKTDIHVVNISETSILIRDFDGETEIHYYESMDELYHYIKDKITYV</sequence>
<name>A0A2L0V0M9_9CAUD</name>
<evidence type="ECO:0000313" key="2">
    <source>
        <dbReference type="Proteomes" id="UP000223025"/>
    </source>
</evidence>
<reference evidence="1 2" key="1">
    <citation type="submission" date="2017-06" db="EMBL/GenBank/DDBJ databases">
        <authorList>
            <person name="Kim H.J."/>
            <person name="Triplett B.A."/>
        </authorList>
    </citation>
    <scope>NUCLEOTIDE SEQUENCE [LARGE SCALE GENOMIC DNA]</scope>
</reference>
<dbReference type="KEGG" id="vg:40088583"/>
<accession>A0A2L0V0M9</accession>
<dbReference type="RefSeq" id="YP_009612245.1">
    <property type="nucleotide sequence ID" value="NC_042013.1"/>
</dbReference>
<protein>
    <submittedName>
        <fullName evidence="1">Uncharacterized protein</fullName>
    </submittedName>
</protein>
<dbReference type="Proteomes" id="UP000223025">
    <property type="component" value="Segment"/>
</dbReference>
<proteinExistence type="predicted"/>
<dbReference type="GeneID" id="40088583"/>
<organism evidence="1 2">
    <name type="scientific">Agrobacterium phage Atu_ph07</name>
    <dbReference type="NCBI Taxonomy" id="2024264"/>
    <lineage>
        <taxon>Viruses</taxon>
        <taxon>Duplodnaviria</taxon>
        <taxon>Heunggongvirae</taxon>
        <taxon>Uroviricota</taxon>
        <taxon>Caudoviricetes</taxon>
        <taxon>Polybotosvirus</taxon>
        <taxon>Polybotosvirus Atuph07</taxon>
    </lineage>
</organism>
<evidence type="ECO:0000313" key="1">
    <source>
        <dbReference type="EMBL" id="AUZ95339.1"/>
    </source>
</evidence>
<dbReference type="EMBL" id="MF403008">
    <property type="protein sequence ID" value="AUZ95339.1"/>
    <property type="molecule type" value="Genomic_DNA"/>
</dbReference>
<keyword evidence="2" id="KW-1185">Reference proteome</keyword>